<evidence type="ECO:0000313" key="6">
    <source>
        <dbReference type="EMBL" id="KAF4966346.1"/>
    </source>
</evidence>
<evidence type="ECO:0000256" key="4">
    <source>
        <dbReference type="ARBA" id="ARBA00023136"/>
    </source>
</evidence>
<evidence type="ECO:0000313" key="7">
    <source>
        <dbReference type="Proteomes" id="UP000622797"/>
    </source>
</evidence>
<evidence type="ECO:0000256" key="3">
    <source>
        <dbReference type="ARBA" id="ARBA00022989"/>
    </source>
</evidence>
<comment type="caution">
    <text evidence="6">The sequence shown here is derived from an EMBL/GenBank/DDBJ whole genome shotgun (WGS) entry which is preliminary data.</text>
</comment>
<sequence>MTAAPTKIHEKCLPFRVLIWDEGGLVQLHVKRGADEPCLGKTDWYERGIHPTEFYDKKLHPLLQTNSHVTVIFADADRVRECASCRKCFTDEFCMPELWWSSYSRRSNGYFGSETFRDGQGDITALNTWSRFLVKQFNDNGHEWHKFNIVTRWIASSHQTFLIVFESPKQLKLREKLRDKFPTPLLTDSHSDTISDPFWVYLRLLEELCRLQDDTVWAVRDLVRKVEKEDLSKKPNPNYRSLHDTARHAIHVSETLEVAEKSVASIIQQHSSFEAESALGNRTVKAKYRHVGERLLWYDHMLQSLQCRASANKERLINEIQLAFNSVAQYDSRISVKIGQATQSDSAAMKTIAFVTLTFLPATFISALFSMSFFKMDDDTGAWSVSEMFWLYWVIAIPVTILTGGSWLLWQKWNPPPRIGEEGRSAGKLRDVFEMMKYGSGRIEDMA</sequence>
<dbReference type="Pfam" id="PF01544">
    <property type="entry name" value="CorA"/>
    <property type="match status" value="1"/>
</dbReference>
<dbReference type="GO" id="GO:0050897">
    <property type="term" value="F:cobalt ion binding"/>
    <property type="evidence" value="ECO:0007669"/>
    <property type="project" value="TreeGrafter"/>
</dbReference>
<gene>
    <name evidence="6" type="ORF">FSARC_5974</name>
</gene>
<comment type="subcellular location">
    <subcellularLocation>
        <location evidence="1">Cell membrane</location>
        <topology evidence="1">Multi-pass membrane protein</topology>
    </subcellularLocation>
</comment>
<dbReference type="Proteomes" id="UP000622797">
    <property type="component" value="Unassembled WGS sequence"/>
</dbReference>
<evidence type="ECO:0000256" key="2">
    <source>
        <dbReference type="ARBA" id="ARBA00022692"/>
    </source>
</evidence>
<reference evidence="6" key="1">
    <citation type="journal article" date="2020" name="BMC Genomics">
        <title>Correction to: Identification and distribution of gene clusters required for synthesis of sphingolipid metabolism inhibitors in diverse species of the filamentous fungus Fusarium.</title>
        <authorList>
            <person name="Kim H.S."/>
            <person name="Lohmar J.M."/>
            <person name="Busman M."/>
            <person name="Brown D.W."/>
            <person name="Naumann T.A."/>
            <person name="Divon H.H."/>
            <person name="Lysoe E."/>
            <person name="Uhlig S."/>
            <person name="Proctor R.H."/>
        </authorList>
    </citation>
    <scope>NUCLEOTIDE SEQUENCE</scope>
    <source>
        <strain evidence="6">NRRL 20472</strain>
    </source>
</reference>
<dbReference type="GO" id="GO:0015095">
    <property type="term" value="F:magnesium ion transmembrane transporter activity"/>
    <property type="evidence" value="ECO:0007669"/>
    <property type="project" value="TreeGrafter"/>
</dbReference>
<evidence type="ECO:0000256" key="1">
    <source>
        <dbReference type="ARBA" id="ARBA00004651"/>
    </source>
</evidence>
<proteinExistence type="predicted"/>
<dbReference type="PANTHER" id="PTHR46494">
    <property type="entry name" value="CORA FAMILY METAL ION TRANSPORTER (EUROFUNG)"/>
    <property type="match status" value="1"/>
</dbReference>
<keyword evidence="7" id="KW-1185">Reference proteome</keyword>
<organism evidence="6 7">
    <name type="scientific">Fusarium sarcochroum</name>
    <dbReference type="NCBI Taxonomy" id="1208366"/>
    <lineage>
        <taxon>Eukaryota</taxon>
        <taxon>Fungi</taxon>
        <taxon>Dikarya</taxon>
        <taxon>Ascomycota</taxon>
        <taxon>Pezizomycotina</taxon>
        <taxon>Sordariomycetes</taxon>
        <taxon>Hypocreomycetidae</taxon>
        <taxon>Hypocreales</taxon>
        <taxon>Nectriaceae</taxon>
        <taxon>Fusarium</taxon>
        <taxon>Fusarium lateritium species complex</taxon>
    </lineage>
</organism>
<feature type="transmembrane region" description="Helical" evidence="5">
    <location>
        <begin position="389"/>
        <end position="410"/>
    </location>
</feature>
<dbReference type="InterPro" id="IPR045863">
    <property type="entry name" value="CorA_TM1_TM2"/>
</dbReference>
<dbReference type="GO" id="GO:0000287">
    <property type="term" value="F:magnesium ion binding"/>
    <property type="evidence" value="ECO:0007669"/>
    <property type="project" value="TreeGrafter"/>
</dbReference>
<dbReference type="GO" id="GO:0005886">
    <property type="term" value="C:plasma membrane"/>
    <property type="evidence" value="ECO:0007669"/>
    <property type="project" value="UniProtKB-SubCell"/>
</dbReference>
<keyword evidence="2 5" id="KW-0812">Transmembrane</keyword>
<evidence type="ECO:0000256" key="5">
    <source>
        <dbReference type="SAM" id="Phobius"/>
    </source>
</evidence>
<dbReference type="OrthoDB" id="5207033at2759"/>
<dbReference type="AlphaFoldDB" id="A0A8H4X9V7"/>
<keyword evidence="3 5" id="KW-1133">Transmembrane helix</keyword>
<protein>
    <submittedName>
        <fullName evidence="6">Uncharacterized protein</fullName>
    </submittedName>
</protein>
<accession>A0A8H4X9V7</accession>
<keyword evidence="4 5" id="KW-0472">Membrane</keyword>
<name>A0A8H4X9V7_9HYPO</name>
<dbReference type="Gene3D" id="1.20.58.340">
    <property type="entry name" value="Magnesium transport protein CorA, transmembrane region"/>
    <property type="match status" value="1"/>
</dbReference>
<feature type="transmembrane region" description="Helical" evidence="5">
    <location>
        <begin position="352"/>
        <end position="374"/>
    </location>
</feature>
<dbReference type="EMBL" id="JABEXW010000297">
    <property type="protein sequence ID" value="KAF4966346.1"/>
    <property type="molecule type" value="Genomic_DNA"/>
</dbReference>
<dbReference type="GO" id="GO:0015087">
    <property type="term" value="F:cobalt ion transmembrane transporter activity"/>
    <property type="evidence" value="ECO:0007669"/>
    <property type="project" value="TreeGrafter"/>
</dbReference>
<dbReference type="PANTHER" id="PTHR46494:SF1">
    <property type="entry name" value="CORA FAMILY METAL ION TRANSPORTER (EUROFUNG)"/>
    <property type="match status" value="1"/>
</dbReference>
<dbReference type="SUPFAM" id="SSF144083">
    <property type="entry name" value="Magnesium transport protein CorA, transmembrane region"/>
    <property type="match status" value="1"/>
</dbReference>
<dbReference type="InterPro" id="IPR002523">
    <property type="entry name" value="MgTranspt_CorA/ZnTranspt_ZntB"/>
</dbReference>
<reference evidence="6" key="2">
    <citation type="submission" date="2020-05" db="EMBL/GenBank/DDBJ databases">
        <authorList>
            <person name="Kim H.-S."/>
            <person name="Proctor R.H."/>
            <person name="Brown D.W."/>
        </authorList>
    </citation>
    <scope>NUCLEOTIDE SEQUENCE</scope>
    <source>
        <strain evidence="6">NRRL 20472</strain>
    </source>
</reference>